<dbReference type="AlphaFoldDB" id="A0A8X6M8B1"/>
<gene>
    <name evidence="1" type="ORF">TNIN_443771</name>
</gene>
<accession>A0A8X6M8B1</accession>
<sequence length="110" mass="12274">MFPTGGTDNNGYHVMGGRNAPIGVPDEASMERSWGRGLQVSTTFNEITLFHTGRSASWVLRLSHIRKLRGNVLILPLPFTTAQSGSHLLVLQVAFVLIKCKKVIFFMLYR</sequence>
<dbReference type="Proteomes" id="UP000886998">
    <property type="component" value="Unassembled WGS sequence"/>
</dbReference>
<evidence type="ECO:0000313" key="1">
    <source>
        <dbReference type="EMBL" id="GFS30974.1"/>
    </source>
</evidence>
<reference evidence="1" key="1">
    <citation type="submission" date="2020-08" db="EMBL/GenBank/DDBJ databases">
        <title>Multicomponent nature underlies the extraordinary mechanical properties of spider dragline silk.</title>
        <authorList>
            <person name="Kono N."/>
            <person name="Nakamura H."/>
            <person name="Mori M."/>
            <person name="Yoshida Y."/>
            <person name="Ohtoshi R."/>
            <person name="Malay A.D."/>
            <person name="Moran D.A.P."/>
            <person name="Tomita M."/>
            <person name="Numata K."/>
            <person name="Arakawa K."/>
        </authorList>
    </citation>
    <scope>NUCLEOTIDE SEQUENCE</scope>
</reference>
<proteinExistence type="predicted"/>
<name>A0A8X6M8B1_9ARAC</name>
<dbReference type="EMBL" id="BMAV01024204">
    <property type="protein sequence ID" value="GFS30974.1"/>
    <property type="molecule type" value="Genomic_DNA"/>
</dbReference>
<evidence type="ECO:0000313" key="2">
    <source>
        <dbReference type="Proteomes" id="UP000886998"/>
    </source>
</evidence>
<organism evidence="1 2">
    <name type="scientific">Trichonephila inaurata madagascariensis</name>
    <dbReference type="NCBI Taxonomy" id="2747483"/>
    <lineage>
        <taxon>Eukaryota</taxon>
        <taxon>Metazoa</taxon>
        <taxon>Ecdysozoa</taxon>
        <taxon>Arthropoda</taxon>
        <taxon>Chelicerata</taxon>
        <taxon>Arachnida</taxon>
        <taxon>Araneae</taxon>
        <taxon>Araneomorphae</taxon>
        <taxon>Entelegynae</taxon>
        <taxon>Araneoidea</taxon>
        <taxon>Nephilidae</taxon>
        <taxon>Trichonephila</taxon>
        <taxon>Trichonephila inaurata</taxon>
    </lineage>
</organism>
<keyword evidence="2" id="KW-1185">Reference proteome</keyword>
<comment type="caution">
    <text evidence="1">The sequence shown here is derived from an EMBL/GenBank/DDBJ whole genome shotgun (WGS) entry which is preliminary data.</text>
</comment>
<protein>
    <submittedName>
        <fullName evidence="1">Uncharacterized protein</fullName>
    </submittedName>
</protein>